<comment type="function">
    <text evidence="3">Involved in pre-mRNA splicing.</text>
</comment>
<feature type="compositionally biased region" description="Basic and acidic residues" evidence="4">
    <location>
        <begin position="395"/>
        <end position="415"/>
    </location>
</feature>
<sequence>MSFTSLLPPPKRESKRKQVDVKRVEAERLLSALNKDKVIEESIDEQKTKSDPAIQIASQVNFKEFVPLRQQNFGLDVPLPSQERIDETYNKTRSFLQKLVSKDQQKKLSSVNKPDTININSQTIQVTTRQQDPLQPNIHRKSAKIYTPQLLENNAPIPTLHTEAEKPSKEEREKWKIPTFVSQWKNQKGYTVDRAGFGTRTGEPGGISGKFIELSEAIEKVDMEKRREIQLKYEEKKNLMEKEVKIKEDKLRNLAERARYHGRKQDGHVKKETSVVEQSSRGNILVERLKELAYREGRDVSEKVILGTAKATKQPELNYDSRLFIKGASTQRSENQVYDNPLFVQQDIDSIYRTNLNKLDDMVENTNDEGSVMDRVTREVKGGQQERSGPVMFTKAEDQLSSDKKKSFGLEKESK</sequence>
<name>H2B1B3_KAZAF</name>
<comment type="subcellular location">
    <subcellularLocation>
        <location evidence="3">Nucleus</location>
    </subcellularLocation>
</comment>
<dbReference type="InterPro" id="IPR017862">
    <property type="entry name" value="SKI-int_prot_SKIP"/>
</dbReference>
<dbReference type="GO" id="GO:0000974">
    <property type="term" value="C:Prp19 complex"/>
    <property type="evidence" value="ECO:0007669"/>
    <property type="project" value="EnsemblFungi"/>
</dbReference>
<dbReference type="InterPro" id="IPR004015">
    <property type="entry name" value="SKI-int_prot_SKIP_SNW-dom"/>
</dbReference>
<evidence type="ECO:0000256" key="1">
    <source>
        <dbReference type="ARBA" id="ARBA00010197"/>
    </source>
</evidence>
<feature type="compositionally biased region" description="Basic and acidic residues" evidence="4">
    <location>
        <begin position="10"/>
        <end position="20"/>
    </location>
</feature>
<dbReference type="InParanoid" id="H2B1B3"/>
<dbReference type="GO" id="GO:0071007">
    <property type="term" value="C:U2-type catalytic step 2 spliceosome"/>
    <property type="evidence" value="ECO:0007669"/>
    <property type="project" value="EnsemblFungi"/>
</dbReference>
<evidence type="ECO:0000256" key="2">
    <source>
        <dbReference type="ARBA" id="ARBA00022160"/>
    </source>
</evidence>
<evidence type="ECO:0000256" key="3">
    <source>
        <dbReference type="RuleBase" id="RU367140"/>
    </source>
</evidence>
<dbReference type="EMBL" id="HE650831">
    <property type="protein sequence ID" value="CCF60413.1"/>
    <property type="molecule type" value="Genomic_DNA"/>
</dbReference>
<dbReference type="KEGG" id="kaf:KAFR_0K00580"/>
<keyword evidence="7" id="KW-1185">Reference proteome</keyword>
<keyword evidence="3" id="KW-0507">mRNA processing</keyword>
<dbReference type="GeneID" id="13886602"/>
<proteinExistence type="inferred from homology"/>
<dbReference type="eggNOG" id="KOG2441">
    <property type="taxonomic scope" value="Eukaryota"/>
</dbReference>
<dbReference type="Pfam" id="PF02731">
    <property type="entry name" value="SKIP_SNW"/>
    <property type="match status" value="1"/>
</dbReference>
<feature type="domain" description="SKI-interacting protein SKIP SNW" evidence="5">
    <location>
        <begin position="116"/>
        <end position="260"/>
    </location>
</feature>
<evidence type="ECO:0000313" key="6">
    <source>
        <dbReference type="EMBL" id="CCF60413.1"/>
    </source>
</evidence>
<organism evidence="6 7">
    <name type="scientific">Kazachstania africana (strain ATCC 22294 / BCRC 22015 / CBS 2517 / CECT 1963 / NBRC 1671 / NRRL Y-8276)</name>
    <name type="common">Yeast</name>
    <name type="synonym">Kluyveromyces africanus</name>
    <dbReference type="NCBI Taxonomy" id="1071382"/>
    <lineage>
        <taxon>Eukaryota</taxon>
        <taxon>Fungi</taxon>
        <taxon>Dikarya</taxon>
        <taxon>Ascomycota</taxon>
        <taxon>Saccharomycotina</taxon>
        <taxon>Saccharomycetes</taxon>
        <taxon>Saccharomycetales</taxon>
        <taxon>Saccharomycetaceae</taxon>
        <taxon>Kazachstania</taxon>
    </lineage>
</organism>
<evidence type="ECO:0000313" key="7">
    <source>
        <dbReference type="Proteomes" id="UP000005220"/>
    </source>
</evidence>
<keyword evidence="3" id="KW-0508">mRNA splicing</keyword>
<dbReference type="AlphaFoldDB" id="H2B1B3"/>
<dbReference type="GO" id="GO:0071006">
    <property type="term" value="C:U2-type catalytic step 1 spliceosome"/>
    <property type="evidence" value="ECO:0007669"/>
    <property type="project" value="EnsemblFungi"/>
</dbReference>
<dbReference type="FunCoup" id="H2B1B3">
    <property type="interactions" value="1078"/>
</dbReference>
<gene>
    <name evidence="6" type="primary">KAFR0K00580</name>
    <name evidence="6" type="ORF">KAFR_0K00580</name>
</gene>
<dbReference type="GO" id="GO:0000350">
    <property type="term" value="P:generation of catalytic spliceosome for second transesterification step"/>
    <property type="evidence" value="ECO:0007669"/>
    <property type="project" value="EnsemblFungi"/>
</dbReference>
<evidence type="ECO:0000256" key="4">
    <source>
        <dbReference type="SAM" id="MobiDB-lite"/>
    </source>
</evidence>
<keyword evidence="3" id="KW-0539">Nucleus</keyword>
<comment type="subunit">
    <text evidence="3">Associated with the spliceosome.</text>
</comment>
<protein>
    <recommendedName>
        <fullName evidence="2 3">Pre-mRNA-processing protein 45</fullName>
    </recommendedName>
</protein>
<dbReference type="GO" id="GO:0071014">
    <property type="term" value="C:post-mRNA release spliceosomal complex"/>
    <property type="evidence" value="ECO:0007669"/>
    <property type="project" value="EnsemblFungi"/>
</dbReference>
<comment type="similarity">
    <text evidence="1 3">Belongs to the SNW family.</text>
</comment>
<feature type="region of interest" description="Disordered" evidence="4">
    <location>
        <begin position="366"/>
        <end position="415"/>
    </location>
</feature>
<accession>H2B1B3</accession>
<evidence type="ECO:0000259" key="5">
    <source>
        <dbReference type="Pfam" id="PF02731"/>
    </source>
</evidence>
<dbReference type="STRING" id="1071382.H2B1B3"/>
<keyword evidence="3" id="KW-0747">Spliceosome</keyword>
<dbReference type="OrthoDB" id="666364at2759"/>
<dbReference type="HOGENOM" id="CLU_006601_3_1_1"/>
<dbReference type="PANTHER" id="PTHR12096">
    <property type="entry name" value="NUCLEAR PROTEIN SKIP-RELATED"/>
    <property type="match status" value="1"/>
</dbReference>
<dbReference type="RefSeq" id="XP_003959548.1">
    <property type="nucleotide sequence ID" value="XM_003959499.1"/>
</dbReference>
<reference evidence="6 7" key="1">
    <citation type="journal article" date="2011" name="Proc. Natl. Acad. Sci. U.S.A.">
        <title>Evolutionary erosion of yeast sex chromosomes by mating-type switching accidents.</title>
        <authorList>
            <person name="Gordon J.L."/>
            <person name="Armisen D."/>
            <person name="Proux-Wera E."/>
            <person name="Oheigeartaigh S.S."/>
            <person name="Byrne K.P."/>
            <person name="Wolfe K.H."/>
        </authorList>
    </citation>
    <scope>NUCLEOTIDE SEQUENCE [LARGE SCALE GENOMIC DNA]</scope>
    <source>
        <strain evidence="7">ATCC 22294 / BCRC 22015 / CBS 2517 / CECT 1963 / NBRC 1671 / NRRL Y-8276</strain>
    </source>
</reference>
<feature type="region of interest" description="Disordered" evidence="4">
    <location>
        <begin position="1"/>
        <end position="20"/>
    </location>
</feature>
<dbReference type="Proteomes" id="UP000005220">
    <property type="component" value="Chromosome 11"/>
</dbReference>